<keyword evidence="1" id="KW-0805">Transcription regulation</keyword>
<keyword evidence="2 5" id="KW-0238">DNA-binding</keyword>
<evidence type="ECO:0000313" key="6">
    <source>
        <dbReference type="Proteomes" id="UP000824070"/>
    </source>
</evidence>
<dbReference type="InterPro" id="IPR010982">
    <property type="entry name" value="Lambda_DNA-bd_dom_sf"/>
</dbReference>
<reference evidence="5" key="2">
    <citation type="journal article" date="2021" name="PeerJ">
        <title>Extensive microbial diversity within the chicken gut microbiome revealed by metagenomics and culture.</title>
        <authorList>
            <person name="Gilroy R."/>
            <person name="Ravi A."/>
            <person name="Getino M."/>
            <person name="Pursley I."/>
            <person name="Horton D.L."/>
            <person name="Alikhan N.F."/>
            <person name="Baker D."/>
            <person name="Gharbi K."/>
            <person name="Hall N."/>
            <person name="Watson M."/>
            <person name="Adriaenssens E.M."/>
            <person name="Foster-Nyarko E."/>
            <person name="Jarju S."/>
            <person name="Secka A."/>
            <person name="Antonio M."/>
            <person name="Oren A."/>
            <person name="Chaudhuri R.R."/>
            <person name="La Ragione R."/>
            <person name="Hildebrand F."/>
            <person name="Pallen M.J."/>
        </authorList>
    </citation>
    <scope>NUCLEOTIDE SEQUENCE</scope>
    <source>
        <strain evidence="5">ChiGjej1B1-22543</strain>
    </source>
</reference>
<dbReference type="SUPFAM" id="SSF47413">
    <property type="entry name" value="lambda repressor-like DNA-binding domains"/>
    <property type="match status" value="1"/>
</dbReference>
<dbReference type="CDD" id="cd06267">
    <property type="entry name" value="PBP1_LacI_sugar_binding-like"/>
    <property type="match status" value="1"/>
</dbReference>
<organism evidence="5 6">
    <name type="scientific">Candidatus Alloenteromonas pullicola</name>
    <dbReference type="NCBI Taxonomy" id="2840784"/>
    <lineage>
        <taxon>Bacteria</taxon>
        <taxon>Bacillati</taxon>
        <taxon>Bacillota</taxon>
        <taxon>Bacillota incertae sedis</taxon>
        <taxon>Candidatus Alloenteromonas</taxon>
    </lineage>
</organism>
<dbReference type="PANTHER" id="PTHR30146:SF109">
    <property type="entry name" value="HTH-TYPE TRANSCRIPTIONAL REGULATOR GALS"/>
    <property type="match status" value="1"/>
</dbReference>
<name>A0A9D1S3W5_9FIRM</name>
<dbReference type="SMART" id="SM00354">
    <property type="entry name" value="HTH_LACI"/>
    <property type="match status" value="1"/>
</dbReference>
<evidence type="ECO:0000313" key="5">
    <source>
        <dbReference type="EMBL" id="HIU45503.1"/>
    </source>
</evidence>
<evidence type="ECO:0000256" key="2">
    <source>
        <dbReference type="ARBA" id="ARBA00023125"/>
    </source>
</evidence>
<dbReference type="InterPro" id="IPR000843">
    <property type="entry name" value="HTH_LacI"/>
</dbReference>
<dbReference type="PANTHER" id="PTHR30146">
    <property type="entry name" value="LACI-RELATED TRANSCRIPTIONAL REPRESSOR"/>
    <property type="match status" value="1"/>
</dbReference>
<gene>
    <name evidence="5" type="ORF">IAC52_04320</name>
</gene>
<proteinExistence type="predicted"/>
<dbReference type="EMBL" id="DVMV01000035">
    <property type="protein sequence ID" value="HIU45503.1"/>
    <property type="molecule type" value="Genomic_DNA"/>
</dbReference>
<evidence type="ECO:0000259" key="4">
    <source>
        <dbReference type="PROSITE" id="PS50932"/>
    </source>
</evidence>
<dbReference type="Gene3D" id="3.40.50.2300">
    <property type="match status" value="2"/>
</dbReference>
<dbReference type="PROSITE" id="PS50932">
    <property type="entry name" value="HTH_LACI_2"/>
    <property type="match status" value="1"/>
</dbReference>
<dbReference type="SUPFAM" id="SSF53822">
    <property type="entry name" value="Periplasmic binding protein-like I"/>
    <property type="match status" value="1"/>
</dbReference>
<protein>
    <submittedName>
        <fullName evidence="5">LacI family DNA-binding transcriptional regulator</fullName>
    </submittedName>
</protein>
<dbReference type="Pfam" id="PF00356">
    <property type="entry name" value="LacI"/>
    <property type="match status" value="1"/>
</dbReference>
<dbReference type="CDD" id="cd01392">
    <property type="entry name" value="HTH_LacI"/>
    <property type="match status" value="1"/>
</dbReference>
<evidence type="ECO:0000256" key="1">
    <source>
        <dbReference type="ARBA" id="ARBA00023015"/>
    </source>
</evidence>
<dbReference type="Pfam" id="PF13377">
    <property type="entry name" value="Peripla_BP_3"/>
    <property type="match status" value="1"/>
</dbReference>
<comment type="caution">
    <text evidence="5">The sequence shown here is derived from an EMBL/GenBank/DDBJ whole genome shotgun (WGS) entry which is preliminary data.</text>
</comment>
<dbReference type="Proteomes" id="UP000824070">
    <property type="component" value="Unassembled WGS sequence"/>
</dbReference>
<sequence>MVTIYDVAKRCGVSASTVSKAINDYPAIPEETKARIKKAMAEMKYVPNLQAKSLSRGKSKNIGILVYMEHDVSPFTHPLFGQILDSFSRKVSQQGYNLLFVTHYVEGKREPGLLKCIMSRNVEGVVILGEMDNENVLEIINSPIKCVGFDYYGTKMPGICTDGYAALKQVTEELLKRGHRNIAFITGKANKITDQRIKGFQDALFEYKVPFDRSNLLEGEYFNQQKAIEITSNLLDRPNRPTAIIYPDDYTALAAMGFIRSRGLSIPKDISVFGFDGLEMAKYVTPRLSTVVQDTKALGEELSKALIEEMSSSEKHGNVICLPGKLSISDSIGSVN</sequence>
<dbReference type="Gene3D" id="1.10.260.40">
    <property type="entry name" value="lambda repressor-like DNA-binding domains"/>
    <property type="match status" value="1"/>
</dbReference>
<evidence type="ECO:0000256" key="3">
    <source>
        <dbReference type="ARBA" id="ARBA00023163"/>
    </source>
</evidence>
<dbReference type="GO" id="GO:0003700">
    <property type="term" value="F:DNA-binding transcription factor activity"/>
    <property type="evidence" value="ECO:0007669"/>
    <property type="project" value="TreeGrafter"/>
</dbReference>
<dbReference type="InterPro" id="IPR046335">
    <property type="entry name" value="LacI/GalR-like_sensor"/>
</dbReference>
<accession>A0A9D1S3W5</accession>
<reference evidence="5" key="1">
    <citation type="submission" date="2020-10" db="EMBL/GenBank/DDBJ databases">
        <authorList>
            <person name="Gilroy R."/>
        </authorList>
    </citation>
    <scope>NUCLEOTIDE SEQUENCE</scope>
    <source>
        <strain evidence="5">ChiGjej1B1-22543</strain>
    </source>
</reference>
<feature type="domain" description="HTH lacI-type" evidence="4">
    <location>
        <begin position="2"/>
        <end position="56"/>
    </location>
</feature>
<dbReference type="InterPro" id="IPR028082">
    <property type="entry name" value="Peripla_BP_I"/>
</dbReference>
<keyword evidence="3" id="KW-0804">Transcription</keyword>
<dbReference type="AlphaFoldDB" id="A0A9D1S3W5"/>
<dbReference type="GO" id="GO:0000976">
    <property type="term" value="F:transcription cis-regulatory region binding"/>
    <property type="evidence" value="ECO:0007669"/>
    <property type="project" value="TreeGrafter"/>
</dbReference>